<evidence type="ECO:0000313" key="2">
    <source>
        <dbReference type="Proteomes" id="UP000627715"/>
    </source>
</evidence>
<keyword evidence="2" id="KW-1185">Reference proteome</keyword>
<gene>
    <name evidence="1" type="ORF">GCM10011403_08620</name>
</gene>
<dbReference type="AlphaFoldDB" id="A0A917GQN2"/>
<reference evidence="1" key="1">
    <citation type="journal article" date="2014" name="Int. J. Syst. Evol. Microbiol.">
        <title>Complete genome sequence of Corynebacterium casei LMG S-19264T (=DSM 44701T), isolated from a smear-ripened cheese.</title>
        <authorList>
            <consortium name="US DOE Joint Genome Institute (JGI-PGF)"/>
            <person name="Walter F."/>
            <person name="Albersmeier A."/>
            <person name="Kalinowski J."/>
            <person name="Ruckert C."/>
        </authorList>
    </citation>
    <scope>NUCLEOTIDE SEQUENCE</scope>
    <source>
        <strain evidence="1">CGMCC 1.15425</strain>
    </source>
</reference>
<sequence>MQWLAVITIGLKATRLSGLTVPQAGITIAVAAKAGHPGRVTTMIAMTMMTVAMDTTRKKVAGMSTIKV</sequence>
<dbReference type="Proteomes" id="UP000627715">
    <property type="component" value="Unassembled WGS sequence"/>
</dbReference>
<organism evidence="1 2">
    <name type="scientific">Pseudohongiella nitratireducens</name>
    <dbReference type="NCBI Taxonomy" id="1768907"/>
    <lineage>
        <taxon>Bacteria</taxon>
        <taxon>Pseudomonadati</taxon>
        <taxon>Pseudomonadota</taxon>
        <taxon>Gammaproteobacteria</taxon>
        <taxon>Pseudomonadales</taxon>
        <taxon>Pseudohongiellaceae</taxon>
        <taxon>Pseudohongiella</taxon>
    </lineage>
</organism>
<proteinExistence type="predicted"/>
<accession>A0A917GQN2</accession>
<comment type="caution">
    <text evidence="1">The sequence shown here is derived from an EMBL/GenBank/DDBJ whole genome shotgun (WGS) entry which is preliminary data.</text>
</comment>
<dbReference type="EMBL" id="BMIY01000003">
    <property type="protein sequence ID" value="GGG53726.1"/>
    <property type="molecule type" value="Genomic_DNA"/>
</dbReference>
<name>A0A917GQN2_9GAMM</name>
<evidence type="ECO:0000313" key="1">
    <source>
        <dbReference type="EMBL" id="GGG53726.1"/>
    </source>
</evidence>
<protein>
    <submittedName>
        <fullName evidence="1">Uncharacterized protein</fullName>
    </submittedName>
</protein>
<reference evidence="1" key="2">
    <citation type="submission" date="2020-09" db="EMBL/GenBank/DDBJ databases">
        <authorList>
            <person name="Sun Q."/>
            <person name="Zhou Y."/>
        </authorList>
    </citation>
    <scope>NUCLEOTIDE SEQUENCE</scope>
    <source>
        <strain evidence="1">CGMCC 1.15425</strain>
    </source>
</reference>